<dbReference type="InterPro" id="IPR000073">
    <property type="entry name" value="AB_hydrolase_1"/>
</dbReference>
<reference evidence="2" key="1">
    <citation type="journal article" date="2023" name="Mol. Phylogenet. Evol.">
        <title>Genome-scale phylogeny and comparative genomics of the fungal order Sordariales.</title>
        <authorList>
            <person name="Hensen N."/>
            <person name="Bonometti L."/>
            <person name="Westerberg I."/>
            <person name="Brannstrom I.O."/>
            <person name="Guillou S."/>
            <person name="Cros-Aarteil S."/>
            <person name="Calhoun S."/>
            <person name="Haridas S."/>
            <person name="Kuo A."/>
            <person name="Mondo S."/>
            <person name="Pangilinan J."/>
            <person name="Riley R."/>
            <person name="LaButti K."/>
            <person name="Andreopoulos B."/>
            <person name="Lipzen A."/>
            <person name="Chen C."/>
            <person name="Yan M."/>
            <person name="Daum C."/>
            <person name="Ng V."/>
            <person name="Clum A."/>
            <person name="Steindorff A."/>
            <person name="Ohm R.A."/>
            <person name="Martin F."/>
            <person name="Silar P."/>
            <person name="Natvig D.O."/>
            <person name="Lalanne C."/>
            <person name="Gautier V."/>
            <person name="Ament-Velasquez S.L."/>
            <person name="Kruys A."/>
            <person name="Hutchinson M.I."/>
            <person name="Powell A.J."/>
            <person name="Barry K."/>
            <person name="Miller A.N."/>
            <person name="Grigoriev I.V."/>
            <person name="Debuchy R."/>
            <person name="Gladieux P."/>
            <person name="Hiltunen Thoren M."/>
            <person name="Johannesson H."/>
        </authorList>
    </citation>
    <scope>NUCLEOTIDE SEQUENCE</scope>
    <source>
        <strain evidence="2">CBS 958.72</strain>
    </source>
</reference>
<comment type="caution">
    <text evidence="2">The sequence shown here is derived from an EMBL/GenBank/DDBJ whole genome shotgun (WGS) entry which is preliminary data.</text>
</comment>
<sequence>MHRFSLPLANGGTVSGLVNLVEAGPATSQYRPLMVGLHGGSYSGEYFDVDDKHTAALASTGLGVPFVAIDRPGYGDSTPFSPIPKRSSNHEMGADWLHNLALPAVWATYGEPQGCNSVVLLCHSLGSPVAIMAAAKLASEEEQAANGNTDGPGHKPPRYPLAGIAMSGFGSVDETKRQADTVAALPEVFKYPNEVKNDMLIPDGTCDPAVYAHTDRLNCAFPSREILDIWDVWMPRFRGEWAAQVRVPVLVAIAERDVFWKGTAEAARDFASAFTGSKRVESALVRGAPHNLEMSYWAQAWYGRCFGFALECAVEYALLA</sequence>
<evidence type="ECO:0000313" key="3">
    <source>
        <dbReference type="Proteomes" id="UP001287356"/>
    </source>
</evidence>
<gene>
    <name evidence="2" type="ORF">B0T24DRAFT_215972</name>
</gene>
<dbReference type="AlphaFoldDB" id="A0AAE0N9V7"/>
<dbReference type="InterPro" id="IPR029058">
    <property type="entry name" value="AB_hydrolase_fold"/>
</dbReference>
<name>A0AAE0N9V7_9PEZI</name>
<dbReference type="Pfam" id="PF12697">
    <property type="entry name" value="Abhydrolase_6"/>
    <property type="match status" value="1"/>
</dbReference>
<proteinExistence type="predicted"/>
<reference evidence="2" key="2">
    <citation type="submission" date="2023-06" db="EMBL/GenBank/DDBJ databases">
        <authorList>
            <consortium name="Lawrence Berkeley National Laboratory"/>
            <person name="Haridas S."/>
            <person name="Hensen N."/>
            <person name="Bonometti L."/>
            <person name="Westerberg I."/>
            <person name="Brannstrom I.O."/>
            <person name="Guillou S."/>
            <person name="Cros-Aarteil S."/>
            <person name="Calhoun S."/>
            <person name="Kuo A."/>
            <person name="Mondo S."/>
            <person name="Pangilinan J."/>
            <person name="Riley R."/>
            <person name="Labutti K."/>
            <person name="Andreopoulos B."/>
            <person name="Lipzen A."/>
            <person name="Chen C."/>
            <person name="Yanf M."/>
            <person name="Daum C."/>
            <person name="Ng V."/>
            <person name="Clum A."/>
            <person name="Steindorff A."/>
            <person name="Ohm R."/>
            <person name="Martin F."/>
            <person name="Silar P."/>
            <person name="Natvig D."/>
            <person name="Lalanne C."/>
            <person name="Gautier V."/>
            <person name="Ament-Velasquez S.L."/>
            <person name="Kruys A."/>
            <person name="Hutchinson M.I."/>
            <person name="Powell A.J."/>
            <person name="Barry K."/>
            <person name="Miller A.N."/>
            <person name="Grigoriev I.V."/>
            <person name="Debuchy R."/>
            <person name="Gladieux P."/>
            <person name="Thoren M.H."/>
            <person name="Johannesson H."/>
        </authorList>
    </citation>
    <scope>NUCLEOTIDE SEQUENCE</scope>
    <source>
        <strain evidence="2">CBS 958.72</strain>
    </source>
</reference>
<keyword evidence="3" id="KW-1185">Reference proteome</keyword>
<dbReference type="SUPFAM" id="SSF53474">
    <property type="entry name" value="alpha/beta-Hydrolases"/>
    <property type="match status" value="1"/>
</dbReference>
<keyword evidence="2" id="KW-0378">Hydrolase</keyword>
<feature type="domain" description="AB hydrolase-1" evidence="1">
    <location>
        <begin position="35"/>
        <end position="268"/>
    </location>
</feature>
<dbReference type="GO" id="GO:0016787">
    <property type="term" value="F:hydrolase activity"/>
    <property type="evidence" value="ECO:0007669"/>
    <property type="project" value="UniProtKB-KW"/>
</dbReference>
<evidence type="ECO:0000259" key="1">
    <source>
        <dbReference type="Pfam" id="PF12697"/>
    </source>
</evidence>
<protein>
    <submittedName>
        <fullName evidence="2">Alpha/Beta hydrolase protein</fullName>
    </submittedName>
</protein>
<accession>A0AAE0N9V7</accession>
<dbReference type="EMBL" id="JAULSN010000003">
    <property type="protein sequence ID" value="KAK3376152.1"/>
    <property type="molecule type" value="Genomic_DNA"/>
</dbReference>
<evidence type="ECO:0000313" key="2">
    <source>
        <dbReference type="EMBL" id="KAK3376152.1"/>
    </source>
</evidence>
<organism evidence="2 3">
    <name type="scientific">Lasiosphaeria ovina</name>
    <dbReference type="NCBI Taxonomy" id="92902"/>
    <lineage>
        <taxon>Eukaryota</taxon>
        <taxon>Fungi</taxon>
        <taxon>Dikarya</taxon>
        <taxon>Ascomycota</taxon>
        <taxon>Pezizomycotina</taxon>
        <taxon>Sordariomycetes</taxon>
        <taxon>Sordariomycetidae</taxon>
        <taxon>Sordariales</taxon>
        <taxon>Lasiosphaeriaceae</taxon>
        <taxon>Lasiosphaeria</taxon>
    </lineage>
</organism>
<dbReference type="Gene3D" id="3.40.50.1820">
    <property type="entry name" value="alpha/beta hydrolase"/>
    <property type="match status" value="1"/>
</dbReference>
<dbReference type="Proteomes" id="UP001287356">
    <property type="component" value="Unassembled WGS sequence"/>
</dbReference>